<gene>
    <name evidence="1" type="ORF">ACFQ4C_29505</name>
</gene>
<organism evidence="1 2">
    <name type="scientific">Larkinella insperata</name>
    <dbReference type="NCBI Taxonomy" id="332158"/>
    <lineage>
        <taxon>Bacteria</taxon>
        <taxon>Pseudomonadati</taxon>
        <taxon>Bacteroidota</taxon>
        <taxon>Cytophagia</taxon>
        <taxon>Cytophagales</taxon>
        <taxon>Spirosomataceae</taxon>
        <taxon>Larkinella</taxon>
    </lineage>
</organism>
<evidence type="ECO:0008006" key="3">
    <source>
        <dbReference type="Google" id="ProtNLM"/>
    </source>
</evidence>
<sequence>MQEAVGLLSKMYTKYQDVEVCIAELKRKGFDRQQTIYALMEVLKVNVVVADNWVLHSIAWQY</sequence>
<keyword evidence="2" id="KW-1185">Reference proteome</keyword>
<dbReference type="EMBL" id="JBHTLP010000037">
    <property type="protein sequence ID" value="MFD1145303.1"/>
    <property type="molecule type" value="Genomic_DNA"/>
</dbReference>
<evidence type="ECO:0000313" key="2">
    <source>
        <dbReference type="Proteomes" id="UP001597116"/>
    </source>
</evidence>
<name>A0ABW3QM67_9BACT</name>
<accession>A0ABW3QM67</accession>
<protein>
    <recommendedName>
        <fullName evidence="3">UBA domain-containing protein</fullName>
    </recommendedName>
</protein>
<comment type="caution">
    <text evidence="1">The sequence shown here is derived from an EMBL/GenBank/DDBJ whole genome shotgun (WGS) entry which is preliminary data.</text>
</comment>
<dbReference type="Proteomes" id="UP001597116">
    <property type="component" value="Unassembled WGS sequence"/>
</dbReference>
<reference evidence="2" key="1">
    <citation type="journal article" date="2019" name="Int. J. Syst. Evol. Microbiol.">
        <title>The Global Catalogue of Microorganisms (GCM) 10K type strain sequencing project: providing services to taxonomists for standard genome sequencing and annotation.</title>
        <authorList>
            <consortium name="The Broad Institute Genomics Platform"/>
            <consortium name="The Broad Institute Genome Sequencing Center for Infectious Disease"/>
            <person name="Wu L."/>
            <person name="Ma J."/>
        </authorList>
    </citation>
    <scope>NUCLEOTIDE SEQUENCE [LARGE SCALE GENOMIC DNA]</scope>
    <source>
        <strain evidence="2">CCUG 55608</strain>
    </source>
</reference>
<proteinExistence type="predicted"/>
<evidence type="ECO:0000313" key="1">
    <source>
        <dbReference type="EMBL" id="MFD1145303.1"/>
    </source>
</evidence>